<feature type="transmembrane region" description="Helical" evidence="1">
    <location>
        <begin position="73"/>
        <end position="93"/>
    </location>
</feature>
<dbReference type="EMBL" id="MNVM01000021">
    <property type="protein sequence ID" value="OIO29497.1"/>
    <property type="molecule type" value="Genomic_DNA"/>
</dbReference>
<comment type="caution">
    <text evidence="2">The sequence shown here is derived from an EMBL/GenBank/DDBJ whole genome shotgun (WGS) entry which is preliminary data.</text>
</comment>
<keyword evidence="1" id="KW-0812">Transmembrane</keyword>
<keyword evidence="1" id="KW-1133">Transmembrane helix</keyword>
<protein>
    <submittedName>
        <fullName evidence="2">Uncharacterized protein</fullName>
    </submittedName>
</protein>
<feature type="transmembrane region" description="Helical" evidence="1">
    <location>
        <begin position="21"/>
        <end position="41"/>
    </location>
</feature>
<dbReference type="Proteomes" id="UP000185769">
    <property type="component" value="Unassembled WGS sequence"/>
</dbReference>
<keyword evidence="1" id="KW-0472">Membrane</keyword>
<evidence type="ECO:0000313" key="3">
    <source>
        <dbReference type="Proteomes" id="UP000185769"/>
    </source>
</evidence>
<sequence>MKSIINFFDKFEDKIRAKLSHYPILYAFIGGVGVVIFWRGVWHTADFFTQVIFLYQLNGSISLGDLPWWDGPLSLIVGSVLLLSTGLFVFDFIGTQAIISGIKGEKRLEEKTEEEIRQETGVIKGIKEEVEEISERLDNIEKGLEKK</sequence>
<evidence type="ECO:0000256" key="1">
    <source>
        <dbReference type="SAM" id="Phobius"/>
    </source>
</evidence>
<name>A0A1J4V2F9_9BACT</name>
<evidence type="ECO:0000313" key="2">
    <source>
        <dbReference type="EMBL" id="OIO29497.1"/>
    </source>
</evidence>
<reference evidence="2 3" key="1">
    <citation type="journal article" date="2016" name="Environ. Microbiol.">
        <title>Genomic resolution of a cold subsurface aquifer community provides metabolic insights for novel microbes adapted to high CO concentrations.</title>
        <authorList>
            <person name="Probst A.J."/>
            <person name="Castelle C.J."/>
            <person name="Singh A."/>
            <person name="Brown C.T."/>
            <person name="Anantharaman K."/>
            <person name="Sharon I."/>
            <person name="Hug L.A."/>
            <person name="Burstein D."/>
            <person name="Emerson J.B."/>
            <person name="Thomas B.C."/>
            <person name="Banfield J.F."/>
        </authorList>
    </citation>
    <scope>NUCLEOTIDE SEQUENCE [LARGE SCALE GENOMIC DNA]</scope>
    <source>
        <strain evidence="2">CG1_02_31_12</strain>
    </source>
</reference>
<gene>
    <name evidence="2" type="ORF">AUJ22_01315</name>
</gene>
<proteinExistence type="predicted"/>
<organism evidence="2 3">
    <name type="scientific">Candidatus Nomurabacteria bacterium CG1_02_31_12</name>
    <dbReference type="NCBI Taxonomy" id="1805280"/>
    <lineage>
        <taxon>Bacteria</taxon>
        <taxon>Candidatus Nomuraibacteriota</taxon>
    </lineage>
</organism>
<dbReference type="AlphaFoldDB" id="A0A1J4V2F9"/>
<accession>A0A1J4V2F9</accession>